<name>A0A0G3H2U4_9CORY</name>
<dbReference type="Proteomes" id="UP000035199">
    <property type="component" value="Chromosome"/>
</dbReference>
<dbReference type="RefSeq" id="WP_052844547.1">
    <property type="nucleotide sequence ID" value="NZ_CP011542.1"/>
</dbReference>
<dbReference type="GO" id="GO:0016829">
    <property type="term" value="F:lyase activity"/>
    <property type="evidence" value="ECO:0007669"/>
    <property type="project" value="UniProtKB-KW"/>
</dbReference>
<dbReference type="AlphaFoldDB" id="A0A0G3H2U4"/>
<dbReference type="EMBL" id="CP011542">
    <property type="protein sequence ID" value="AKK05452.1"/>
    <property type="molecule type" value="Genomic_DNA"/>
</dbReference>
<dbReference type="SUPFAM" id="SSF56752">
    <property type="entry name" value="D-aminoacid aminotransferase-like PLP-dependent enzymes"/>
    <property type="match status" value="1"/>
</dbReference>
<evidence type="ECO:0000313" key="1">
    <source>
        <dbReference type="EMBL" id="AKK05452.1"/>
    </source>
</evidence>
<proteinExistence type="predicted"/>
<accession>A0A0G3H2U4</accession>
<reference evidence="1 2" key="1">
    <citation type="journal article" date="2015" name="Genome Announc.">
        <title>Complete Genome Sequence of the Type Strain Corynebacterium mustelae DSM 45274, Isolated from Various Tissues of a Male Ferret with Lethal Sepsis.</title>
        <authorList>
            <person name="Ruckert C."/>
            <person name="Eimer J."/>
            <person name="Winkler A."/>
            <person name="Tauch A."/>
        </authorList>
    </citation>
    <scope>NUCLEOTIDE SEQUENCE [LARGE SCALE GENOMIC DNA]</scope>
    <source>
        <strain evidence="1 2">DSM 45274</strain>
    </source>
</reference>
<dbReference type="OrthoDB" id="4570776at2"/>
<dbReference type="Gene3D" id="3.20.10.10">
    <property type="entry name" value="D-amino Acid Aminotransferase, subunit A, domain 2"/>
    <property type="match status" value="1"/>
</dbReference>
<dbReference type="KEGG" id="cmv:CMUST_05580"/>
<sequence>MSFNLDPGSEQFVPAKNPPAVTPRIIDSFLVDDGRIRSVESHCHRFGRSIYAEFPATRYLLNTGDVESFTVSLLAALATIMPVAGQWFPRLEYYPETDDIRFLLRTAPNQRSHTALWVPETPDPRLKPRIKGWDLDELTALNATARRNGCDDALLVNPAGAAIETAFGALAVIVDGTICAAETGVLESVTWKLTQNLLPTTEACLSPQELIHYPVIVGNALHGWTEVPEILIGSTRHRLPTAPELVRRLNAALSNHAVDIRTF</sequence>
<keyword evidence="2" id="KW-1185">Reference proteome</keyword>
<dbReference type="InterPro" id="IPR043132">
    <property type="entry name" value="BCAT-like_C"/>
</dbReference>
<organism evidence="1 2">
    <name type="scientific">Corynebacterium mustelae</name>
    <dbReference type="NCBI Taxonomy" id="571915"/>
    <lineage>
        <taxon>Bacteria</taxon>
        <taxon>Bacillati</taxon>
        <taxon>Actinomycetota</taxon>
        <taxon>Actinomycetes</taxon>
        <taxon>Mycobacteriales</taxon>
        <taxon>Corynebacteriaceae</taxon>
        <taxon>Corynebacterium</taxon>
    </lineage>
</organism>
<reference evidence="2" key="2">
    <citation type="submission" date="2015-05" db="EMBL/GenBank/DDBJ databases">
        <title>Complete genome sequence of Corynebacterium mustelae DSM 45274, isolated from various tissues of a male ferret with lethal sepsis.</title>
        <authorList>
            <person name="Ruckert C."/>
            <person name="Albersmeier A."/>
            <person name="Winkler A."/>
            <person name="Tauch A."/>
        </authorList>
    </citation>
    <scope>NUCLEOTIDE SEQUENCE [LARGE SCALE GENOMIC DNA]</scope>
    <source>
        <strain evidence="2">DSM 45274</strain>
    </source>
</reference>
<protein>
    <submittedName>
        <fullName evidence="1">Branched-chain amino acid aminotransferase/4-amino-4-deoxychorismate lyase</fullName>
    </submittedName>
</protein>
<dbReference type="Pfam" id="PF01063">
    <property type="entry name" value="Aminotran_4"/>
    <property type="match status" value="1"/>
</dbReference>
<dbReference type="GO" id="GO:0008483">
    <property type="term" value="F:transaminase activity"/>
    <property type="evidence" value="ECO:0007669"/>
    <property type="project" value="UniProtKB-KW"/>
</dbReference>
<keyword evidence="1" id="KW-0032">Aminotransferase</keyword>
<evidence type="ECO:0000313" key="2">
    <source>
        <dbReference type="Proteomes" id="UP000035199"/>
    </source>
</evidence>
<dbReference type="PATRIC" id="fig|571915.4.peg.1181"/>
<keyword evidence="1" id="KW-0808">Transferase</keyword>
<dbReference type="STRING" id="571915.CMUST_05580"/>
<gene>
    <name evidence="1" type="ORF">CMUST_05580</name>
</gene>
<dbReference type="InterPro" id="IPR036038">
    <property type="entry name" value="Aminotransferase-like"/>
</dbReference>
<dbReference type="InterPro" id="IPR001544">
    <property type="entry name" value="Aminotrans_IV"/>
</dbReference>
<keyword evidence="1" id="KW-0456">Lyase</keyword>